<evidence type="ECO:0000256" key="5">
    <source>
        <dbReference type="SAM" id="Phobius"/>
    </source>
</evidence>
<dbReference type="AlphaFoldDB" id="A0A8G2C8E3"/>
<organism evidence="6 7">
    <name type="scientific">Halodesulfovibrio aestuarii</name>
    <dbReference type="NCBI Taxonomy" id="126333"/>
    <lineage>
        <taxon>Bacteria</taxon>
        <taxon>Pseudomonadati</taxon>
        <taxon>Thermodesulfobacteriota</taxon>
        <taxon>Desulfovibrionia</taxon>
        <taxon>Desulfovibrionales</taxon>
        <taxon>Desulfovibrionaceae</taxon>
        <taxon>Halodesulfovibrio</taxon>
    </lineage>
</organism>
<feature type="transmembrane region" description="Helical" evidence="5">
    <location>
        <begin position="137"/>
        <end position="157"/>
    </location>
</feature>
<evidence type="ECO:0000256" key="4">
    <source>
        <dbReference type="ARBA" id="ARBA00023136"/>
    </source>
</evidence>
<evidence type="ECO:0000313" key="7">
    <source>
        <dbReference type="Proteomes" id="UP000184001"/>
    </source>
</evidence>
<dbReference type="GO" id="GO:0046583">
    <property type="term" value="F:monoatomic cation efflux transmembrane transporter activity"/>
    <property type="evidence" value="ECO:0007669"/>
    <property type="project" value="TreeGrafter"/>
</dbReference>
<dbReference type="InterPro" id="IPR004695">
    <property type="entry name" value="SLAC1/Mae1/Ssu1/TehA"/>
</dbReference>
<evidence type="ECO:0000256" key="2">
    <source>
        <dbReference type="ARBA" id="ARBA00022692"/>
    </source>
</evidence>
<dbReference type="PANTHER" id="PTHR37955">
    <property type="entry name" value="TELLURITE RESISTANCE PROTEIN TEHA"/>
    <property type="match status" value="1"/>
</dbReference>
<keyword evidence="2 5" id="KW-0812">Transmembrane</keyword>
<gene>
    <name evidence="6" type="ORF">SAMN05660830_01045</name>
</gene>
<evidence type="ECO:0000313" key="6">
    <source>
        <dbReference type="EMBL" id="SHI80273.1"/>
    </source>
</evidence>
<feature type="transmembrane region" description="Helical" evidence="5">
    <location>
        <begin position="219"/>
        <end position="240"/>
    </location>
</feature>
<dbReference type="InterPro" id="IPR038665">
    <property type="entry name" value="Voltage-dep_anion_channel_sf"/>
</dbReference>
<name>A0A8G2C8E3_9BACT</name>
<dbReference type="Pfam" id="PF03595">
    <property type="entry name" value="SLAC1"/>
    <property type="match status" value="1"/>
</dbReference>
<feature type="transmembrane region" description="Helical" evidence="5">
    <location>
        <begin position="106"/>
        <end position="125"/>
    </location>
</feature>
<sequence length="342" mass="37467">MNHPKSIIRVADIPTPTAGLALGIASLGWCWENAAPFHGYAQSTGAAIAAVLLIALLARFVFYPKTLLSDLSHHVLGSVAPTFAMATMVISNTVSKVAPLAGETLWVAAVGIHLIFLAIFIFHQINDFSLHKMVPSWFVPPVGIIVANVSFAGTHFYTFATLLLYFGMIAYAIMLPVMIYRFMFCNEIADAAKPTIAIMAAPASLSLAGYLSMTRTPSALIIALLLGIAVLMTFVLYVAFTKLLRLPFSPAYASFTFPLVIGSTALYKVSAWMNTQGWQQEVVKQVSTLATFELYIATIIVSYVAIRFMLFFFPMGAIMPLFNKEHFVFKTVSTLQTRRRVA</sequence>
<proteinExistence type="predicted"/>
<dbReference type="Gene3D" id="1.50.10.150">
    <property type="entry name" value="Voltage-dependent anion channel"/>
    <property type="match status" value="1"/>
</dbReference>
<feature type="transmembrane region" description="Helical" evidence="5">
    <location>
        <begin position="40"/>
        <end position="62"/>
    </location>
</feature>
<accession>A0A8G2C8E3</accession>
<dbReference type="CDD" id="cd09325">
    <property type="entry name" value="TDT_C4-dicarb_trans"/>
    <property type="match status" value="1"/>
</dbReference>
<feature type="transmembrane region" description="Helical" evidence="5">
    <location>
        <begin position="163"/>
        <end position="183"/>
    </location>
</feature>
<dbReference type="InterPro" id="IPR052951">
    <property type="entry name" value="Tellurite_res_ion_channel"/>
</dbReference>
<dbReference type="EMBL" id="FQZR01000002">
    <property type="protein sequence ID" value="SHI80273.1"/>
    <property type="molecule type" value="Genomic_DNA"/>
</dbReference>
<comment type="subcellular location">
    <subcellularLocation>
        <location evidence="1">Membrane</location>
        <topology evidence="1">Multi-pass membrane protein</topology>
    </subcellularLocation>
</comment>
<evidence type="ECO:0000256" key="1">
    <source>
        <dbReference type="ARBA" id="ARBA00004141"/>
    </source>
</evidence>
<dbReference type="Proteomes" id="UP000184001">
    <property type="component" value="Unassembled WGS sequence"/>
</dbReference>
<feature type="transmembrane region" description="Helical" evidence="5">
    <location>
        <begin position="74"/>
        <end position="94"/>
    </location>
</feature>
<feature type="transmembrane region" description="Helical" evidence="5">
    <location>
        <begin position="252"/>
        <end position="274"/>
    </location>
</feature>
<keyword evidence="3 5" id="KW-1133">Transmembrane helix</keyword>
<keyword evidence="4 5" id="KW-0472">Membrane</keyword>
<dbReference type="GO" id="GO:0005886">
    <property type="term" value="C:plasma membrane"/>
    <property type="evidence" value="ECO:0007669"/>
    <property type="project" value="TreeGrafter"/>
</dbReference>
<dbReference type="RefSeq" id="WP_020002158.1">
    <property type="nucleotide sequence ID" value="NZ_CP192217.1"/>
</dbReference>
<evidence type="ECO:0000256" key="3">
    <source>
        <dbReference type="ARBA" id="ARBA00022989"/>
    </source>
</evidence>
<reference evidence="6 7" key="1">
    <citation type="submission" date="2016-11" db="EMBL/GenBank/DDBJ databases">
        <authorList>
            <person name="Varghese N."/>
            <person name="Submissions S."/>
        </authorList>
    </citation>
    <scope>NUCLEOTIDE SEQUENCE [LARGE SCALE GENOMIC DNA]</scope>
    <source>
        <strain evidence="6 7">DSM 17919</strain>
    </source>
</reference>
<dbReference type="PANTHER" id="PTHR37955:SF1">
    <property type="entry name" value="DEP DOMAIN-CONTAINING PROTEIN"/>
    <property type="match status" value="1"/>
</dbReference>
<comment type="caution">
    <text evidence="6">The sequence shown here is derived from an EMBL/GenBank/DDBJ whole genome shotgun (WGS) entry which is preliminary data.</text>
</comment>
<protein>
    <submittedName>
        <fullName evidence="6">Tellurite resistance protein TehA</fullName>
    </submittedName>
</protein>
<feature type="transmembrane region" description="Helical" evidence="5">
    <location>
        <begin position="294"/>
        <end position="313"/>
    </location>
</feature>